<proteinExistence type="predicted"/>
<dbReference type="Gene3D" id="3.90.226.10">
    <property type="entry name" value="2-enoyl-CoA Hydratase, Chain A, domain 1"/>
    <property type="match status" value="1"/>
</dbReference>
<dbReference type="Proteomes" id="UP000516052">
    <property type="component" value="Chromosome"/>
</dbReference>
<protein>
    <submittedName>
        <fullName evidence="1">Enoyl-CoA hydratase/isomerase family protein</fullName>
    </submittedName>
</protein>
<reference evidence="1 2" key="1">
    <citation type="submission" date="2020-08" db="EMBL/GenBank/DDBJ databases">
        <title>A novel species.</title>
        <authorList>
            <person name="Gao J."/>
        </authorList>
    </citation>
    <scope>NUCLEOTIDE SEQUENCE [LARGE SCALE GENOMIC DNA]</scope>
    <source>
        <strain evidence="1 2">CRXT-G-22</strain>
    </source>
</reference>
<dbReference type="CDD" id="cd06558">
    <property type="entry name" value="crotonase-like"/>
    <property type="match status" value="1"/>
</dbReference>
<accession>A0A7H0IQN2</accession>
<dbReference type="NCBIfam" id="NF042432">
    <property type="entry name" value="DHPACoAdixog_DpgC"/>
    <property type="match status" value="1"/>
</dbReference>
<keyword evidence="1" id="KW-0413">Isomerase</keyword>
<dbReference type="GO" id="GO:0006635">
    <property type="term" value="P:fatty acid beta-oxidation"/>
    <property type="evidence" value="ECO:0007669"/>
    <property type="project" value="TreeGrafter"/>
</dbReference>
<dbReference type="EMBL" id="CP060828">
    <property type="protein sequence ID" value="QNP75098.1"/>
    <property type="molecule type" value="Genomic_DNA"/>
</dbReference>
<evidence type="ECO:0000313" key="2">
    <source>
        <dbReference type="Proteomes" id="UP000516052"/>
    </source>
</evidence>
<dbReference type="InterPro" id="IPR053482">
    <property type="entry name" value="DPA-CoA_Dioxygenase"/>
</dbReference>
<dbReference type="Gene3D" id="1.20.58.1300">
    <property type="match status" value="1"/>
</dbReference>
<dbReference type="InterPro" id="IPR001753">
    <property type="entry name" value="Enoyl-CoA_hydra/iso"/>
</dbReference>
<dbReference type="KEGG" id="sroi:IAG44_40625"/>
<evidence type="ECO:0000313" key="1">
    <source>
        <dbReference type="EMBL" id="QNP75098.1"/>
    </source>
</evidence>
<dbReference type="PANTHER" id="PTHR11941:SF54">
    <property type="entry name" value="ENOYL-COA HYDRATASE, MITOCHONDRIAL"/>
    <property type="match status" value="1"/>
</dbReference>
<dbReference type="InterPro" id="IPR029045">
    <property type="entry name" value="ClpP/crotonase-like_dom_sf"/>
</dbReference>
<sequence>MTTTHTLTALATAARREEALLAALPPRPDRGAAQQRDLDDATAEARRLRTALMAGHAEQVYDELTEGGTVRHRLTPLVHRAAERFPGLVPGRDRMAAEERRAQRDKDGLEIDQAIFVHGVLAAPRCGGHLLDTMRLPTPAALALLEEFRRTGRADLGPVVLERRPPACHLTMTDPATLNAETNELVAAMETAVDLALLDPEVRVGVLRGGAVSHRRYAGRRVFSSGINLVHLHQGRISYLDFLIGRELGLVNKLLRGLYVPGAVSPARDVAQKPWIGAVDTFAIGGGMQLLFVMDRVIAAHDASFSLPAAREGIVPGAGNLRLPRFVGNRIARQVVLTGRAIRADEPAARLICDDVVEPGAVDAAVETAVEELAAPAVAANRAMLTAAEEPPDVFRAYMAEFALHQGARLYAPDVLDKVSAFSAARPGQEVR</sequence>
<dbReference type="PANTHER" id="PTHR11941">
    <property type="entry name" value="ENOYL-COA HYDRATASE-RELATED"/>
    <property type="match status" value="1"/>
</dbReference>
<dbReference type="GO" id="GO:0016853">
    <property type="term" value="F:isomerase activity"/>
    <property type="evidence" value="ECO:0007669"/>
    <property type="project" value="UniProtKB-KW"/>
</dbReference>
<dbReference type="SUPFAM" id="SSF52096">
    <property type="entry name" value="ClpP/crotonase"/>
    <property type="match status" value="1"/>
</dbReference>
<name>A0A7H0IQN2_9ACTN</name>
<keyword evidence="2" id="KW-1185">Reference proteome</keyword>
<dbReference type="AlphaFoldDB" id="A0A7H0IQN2"/>
<dbReference type="RefSeq" id="WP_187752019.1">
    <property type="nucleotide sequence ID" value="NZ_CP060828.1"/>
</dbReference>
<gene>
    <name evidence="1" type="ORF">IAG44_40625</name>
</gene>
<organism evidence="1 2">
    <name type="scientific">Streptomyces roseirectus</name>
    <dbReference type="NCBI Taxonomy" id="2768066"/>
    <lineage>
        <taxon>Bacteria</taxon>
        <taxon>Bacillati</taxon>
        <taxon>Actinomycetota</taxon>
        <taxon>Actinomycetes</taxon>
        <taxon>Kitasatosporales</taxon>
        <taxon>Streptomycetaceae</taxon>
        <taxon>Streptomyces</taxon>
    </lineage>
</organism>
<dbReference type="Pfam" id="PF00378">
    <property type="entry name" value="ECH_1"/>
    <property type="match status" value="1"/>
</dbReference>